<dbReference type="OrthoDB" id="9811998at2"/>
<evidence type="ECO:0000256" key="1">
    <source>
        <dbReference type="ARBA" id="ARBA00010996"/>
    </source>
</evidence>
<evidence type="ECO:0000256" key="3">
    <source>
        <dbReference type="PIRSR" id="PIRSR603782-1"/>
    </source>
</evidence>
<evidence type="ECO:0000259" key="6">
    <source>
        <dbReference type="PROSITE" id="PS51352"/>
    </source>
</evidence>
<dbReference type="GO" id="GO:0046872">
    <property type="term" value="F:metal ion binding"/>
    <property type="evidence" value="ECO:0007669"/>
    <property type="project" value="UniProtKB-KW"/>
</dbReference>
<organism evidence="7 8">
    <name type="scientific">Paenibacillus glucanolyticus</name>
    <dbReference type="NCBI Taxonomy" id="59843"/>
    <lineage>
        <taxon>Bacteria</taxon>
        <taxon>Bacillati</taxon>
        <taxon>Bacillota</taxon>
        <taxon>Bacilli</taxon>
        <taxon>Bacillales</taxon>
        <taxon>Paenibacillaceae</taxon>
        <taxon>Paenibacillus</taxon>
    </lineage>
</organism>
<feature type="chain" id="PRO_5038599909" evidence="5">
    <location>
        <begin position="22"/>
        <end position="191"/>
    </location>
</feature>
<evidence type="ECO:0000313" key="8">
    <source>
        <dbReference type="Proteomes" id="UP000076796"/>
    </source>
</evidence>
<dbReference type="Gene3D" id="3.40.30.10">
    <property type="entry name" value="Glutaredoxin"/>
    <property type="match status" value="1"/>
</dbReference>
<gene>
    <name evidence="7" type="ORF">AWU65_19125</name>
</gene>
<dbReference type="PROSITE" id="PS51352">
    <property type="entry name" value="THIOREDOXIN_2"/>
    <property type="match status" value="1"/>
</dbReference>
<evidence type="ECO:0000313" key="7">
    <source>
        <dbReference type="EMBL" id="KZS47879.1"/>
    </source>
</evidence>
<dbReference type="InterPro" id="IPR003782">
    <property type="entry name" value="SCO1/SenC"/>
</dbReference>
<dbReference type="PANTHER" id="PTHR12151">
    <property type="entry name" value="ELECTRON TRANSPORT PROTIN SCO1/SENC FAMILY MEMBER"/>
    <property type="match status" value="1"/>
</dbReference>
<keyword evidence="2 3" id="KW-0186">Copper</keyword>
<feature type="domain" description="Thioredoxin" evidence="6">
    <location>
        <begin position="26"/>
        <end position="191"/>
    </location>
</feature>
<dbReference type="RefSeq" id="WP_063479045.1">
    <property type="nucleotide sequence ID" value="NZ_CP147845.1"/>
</dbReference>
<feature type="signal peptide" evidence="5">
    <location>
        <begin position="1"/>
        <end position="21"/>
    </location>
</feature>
<keyword evidence="4" id="KW-1015">Disulfide bond</keyword>
<feature type="disulfide bond" description="Redox-active" evidence="4">
    <location>
        <begin position="64"/>
        <end position="68"/>
    </location>
</feature>
<accession>A0A163L7T3</accession>
<dbReference type="EMBL" id="LWMH01000001">
    <property type="protein sequence ID" value="KZS47879.1"/>
    <property type="molecule type" value="Genomic_DNA"/>
</dbReference>
<reference evidence="7" key="1">
    <citation type="journal article" date="2016" name="Genome Announc.">
        <title>Draft genomes of two strains of Paenibacillus glucanolyticus with capability to degrade lignocellulose.</title>
        <authorList>
            <person name="Mathews S.L."/>
            <person name="Pawlak J."/>
            <person name="Grunden A.M."/>
        </authorList>
    </citation>
    <scope>NUCLEOTIDE SEQUENCE [LARGE SCALE GENOMIC DNA]</scope>
    <source>
        <strain evidence="7">SLM1</strain>
    </source>
</reference>
<keyword evidence="3" id="KW-0479">Metal-binding</keyword>
<comment type="caution">
    <text evidence="7">The sequence shown here is derived from an EMBL/GenBank/DDBJ whole genome shotgun (WGS) entry which is preliminary data.</text>
</comment>
<evidence type="ECO:0000256" key="2">
    <source>
        <dbReference type="ARBA" id="ARBA00023008"/>
    </source>
</evidence>
<dbReference type="PANTHER" id="PTHR12151:SF25">
    <property type="entry name" value="LINALOOL DEHYDRATASE_ISOMERASE DOMAIN-CONTAINING PROTEIN"/>
    <property type="match status" value="1"/>
</dbReference>
<evidence type="ECO:0000256" key="5">
    <source>
        <dbReference type="SAM" id="SignalP"/>
    </source>
</evidence>
<dbReference type="Pfam" id="PF02630">
    <property type="entry name" value="SCO1-SenC"/>
    <property type="match status" value="1"/>
</dbReference>
<dbReference type="STRING" id="59843.A3958_18520"/>
<dbReference type="SUPFAM" id="SSF52833">
    <property type="entry name" value="Thioredoxin-like"/>
    <property type="match status" value="1"/>
</dbReference>
<comment type="similarity">
    <text evidence="1">Belongs to the SCO1/2 family.</text>
</comment>
<feature type="binding site" evidence="3">
    <location>
        <position position="64"/>
    </location>
    <ligand>
        <name>Cu cation</name>
        <dbReference type="ChEBI" id="CHEBI:23378"/>
    </ligand>
</feature>
<feature type="binding site" evidence="3">
    <location>
        <position position="154"/>
    </location>
    <ligand>
        <name>Cu cation</name>
        <dbReference type="ChEBI" id="CHEBI:23378"/>
    </ligand>
</feature>
<dbReference type="Proteomes" id="UP000076796">
    <property type="component" value="Unassembled WGS sequence"/>
</dbReference>
<dbReference type="AlphaFoldDB" id="A0A163L7T3"/>
<protein>
    <submittedName>
        <fullName evidence="7">Cytochrome c oxidase assembly protein</fullName>
    </submittedName>
</protein>
<name>A0A163L7T3_9BACL</name>
<evidence type="ECO:0000256" key="4">
    <source>
        <dbReference type="PIRSR" id="PIRSR603782-2"/>
    </source>
</evidence>
<proteinExistence type="inferred from homology"/>
<dbReference type="GeneID" id="97556634"/>
<feature type="binding site" evidence="3">
    <location>
        <position position="68"/>
    </location>
    <ligand>
        <name>Cu cation</name>
        <dbReference type="ChEBI" id="CHEBI:23378"/>
    </ligand>
</feature>
<dbReference type="PROSITE" id="PS51257">
    <property type="entry name" value="PROKAR_LIPOPROTEIN"/>
    <property type="match status" value="1"/>
</dbReference>
<keyword evidence="8" id="KW-1185">Reference proteome</keyword>
<sequence>MKKIMLIGVLMLVLLVAAACGNSKPSQLSIPVQPFEYINQDEEEVSLADLKGNVWIADFVFTRCITVCPTMTANMAELQQRLSDAGLEATLVSFSVDPERDEPAALKSYLGKFDANFTNWHALTGYTFEDIKSFVLQSFKAPIAMDTAADQVIHGTSFYLIDQSGTVVAKYDGNIDPPYDKILKDVKSLLK</sequence>
<dbReference type="InterPro" id="IPR013766">
    <property type="entry name" value="Thioredoxin_domain"/>
</dbReference>
<dbReference type="InterPro" id="IPR036249">
    <property type="entry name" value="Thioredoxin-like_sf"/>
</dbReference>
<keyword evidence="5" id="KW-0732">Signal</keyword>
<dbReference type="CDD" id="cd02968">
    <property type="entry name" value="SCO"/>
    <property type="match status" value="1"/>
</dbReference>